<dbReference type="InterPro" id="IPR001867">
    <property type="entry name" value="OmpR/PhoB-type_DNA-bd"/>
</dbReference>
<evidence type="ECO:0000259" key="9">
    <source>
        <dbReference type="PROSITE" id="PS51755"/>
    </source>
</evidence>
<dbReference type="FunFam" id="3.40.50.2300:FF:000002">
    <property type="entry name" value="DNA-binding response regulator PhoP"/>
    <property type="match status" value="1"/>
</dbReference>
<dbReference type="AlphaFoldDB" id="A0A0S4KNM1"/>
<keyword evidence="4 7" id="KW-0238">DNA-binding</keyword>
<organism evidence="10 11">
    <name type="scientific">Candidatus Nitrospira inopinata</name>
    <dbReference type="NCBI Taxonomy" id="1715989"/>
    <lineage>
        <taxon>Bacteria</taxon>
        <taxon>Pseudomonadati</taxon>
        <taxon>Nitrospirota</taxon>
        <taxon>Nitrospiria</taxon>
        <taxon>Nitrospirales</taxon>
        <taxon>Nitrospiraceae</taxon>
        <taxon>Nitrospira</taxon>
    </lineage>
</organism>
<dbReference type="Proteomes" id="UP000066284">
    <property type="component" value="Chromosome 1"/>
</dbReference>
<dbReference type="SMART" id="SM00862">
    <property type="entry name" value="Trans_reg_C"/>
    <property type="match status" value="1"/>
</dbReference>
<evidence type="ECO:0000256" key="7">
    <source>
        <dbReference type="PROSITE-ProRule" id="PRU01091"/>
    </source>
</evidence>
<sequence>MRILLVEDDLDLAQFIRKGLKEENYAVDFAADGEAGLAMALSNPYDLLILDVMLPKLDGLALCRSIRAKGNMTPVLLLTARNTVETKVSGFDIGADQFLAKPFAFVELLARVRALLRRGSAQPSAHLHAADLTLDPVTHRVWRAGQEISLTNKEYALLEFLLRNKNRVLTRTVIIEHVWDISYDPMTNIVDAHIRALRAKIDHNFSPPLITTVRGAGYMLEDPEQTA</sequence>
<dbReference type="PROSITE" id="PS50110">
    <property type="entry name" value="RESPONSE_REGULATORY"/>
    <property type="match status" value="1"/>
</dbReference>
<gene>
    <name evidence="10" type="primary">cusR</name>
    <name evidence="10" type="ORF">NITINOP_0984</name>
</gene>
<evidence type="ECO:0000256" key="6">
    <source>
        <dbReference type="PROSITE-ProRule" id="PRU00169"/>
    </source>
</evidence>
<dbReference type="Gene3D" id="1.10.10.10">
    <property type="entry name" value="Winged helix-like DNA-binding domain superfamily/Winged helix DNA-binding domain"/>
    <property type="match status" value="1"/>
</dbReference>
<dbReference type="GO" id="GO:0000976">
    <property type="term" value="F:transcription cis-regulatory region binding"/>
    <property type="evidence" value="ECO:0007669"/>
    <property type="project" value="TreeGrafter"/>
</dbReference>
<keyword evidence="11" id="KW-1185">Reference proteome</keyword>
<dbReference type="InterPro" id="IPR001789">
    <property type="entry name" value="Sig_transdc_resp-reg_receiver"/>
</dbReference>
<dbReference type="SMART" id="SM00448">
    <property type="entry name" value="REC"/>
    <property type="match status" value="1"/>
</dbReference>
<dbReference type="Gene3D" id="6.10.250.690">
    <property type="match status" value="1"/>
</dbReference>
<dbReference type="Pfam" id="PF00486">
    <property type="entry name" value="Trans_reg_C"/>
    <property type="match status" value="1"/>
</dbReference>
<feature type="domain" description="OmpR/PhoB-type" evidence="9">
    <location>
        <begin position="124"/>
        <end position="222"/>
    </location>
</feature>
<keyword evidence="5" id="KW-0804">Transcription</keyword>
<evidence type="ECO:0000313" key="11">
    <source>
        <dbReference type="Proteomes" id="UP000066284"/>
    </source>
</evidence>
<dbReference type="PANTHER" id="PTHR48111">
    <property type="entry name" value="REGULATOR OF RPOS"/>
    <property type="match status" value="1"/>
</dbReference>
<dbReference type="SUPFAM" id="SSF52172">
    <property type="entry name" value="CheY-like"/>
    <property type="match status" value="1"/>
</dbReference>
<dbReference type="CDD" id="cd00383">
    <property type="entry name" value="trans_reg_C"/>
    <property type="match status" value="1"/>
</dbReference>
<keyword evidence="2" id="KW-0902">Two-component regulatory system</keyword>
<evidence type="ECO:0000259" key="8">
    <source>
        <dbReference type="PROSITE" id="PS50110"/>
    </source>
</evidence>
<feature type="DNA-binding region" description="OmpR/PhoB-type" evidence="7">
    <location>
        <begin position="124"/>
        <end position="222"/>
    </location>
</feature>
<reference evidence="11" key="1">
    <citation type="submission" date="2015-09" db="EMBL/GenBank/DDBJ databases">
        <authorList>
            <person name="Daims H."/>
        </authorList>
    </citation>
    <scope>NUCLEOTIDE SEQUENCE [LARGE SCALE GENOMIC DNA]</scope>
</reference>
<evidence type="ECO:0000256" key="3">
    <source>
        <dbReference type="ARBA" id="ARBA00023015"/>
    </source>
</evidence>
<name>A0A0S4KNM1_9BACT</name>
<dbReference type="PROSITE" id="PS51755">
    <property type="entry name" value="OMPR_PHOB"/>
    <property type="match status" value="1"/>
</dbReference>
<dbReference type="InterPro" id="IPR039420">
    <property type="entry name" value="WalR-like"/>
</dbReference>
<dbReference type="Pfam" id="PF00072">
    <property type="entry name" value="Response_reg"/>
    <property type="match status" value="1"/>
</dbReference>
<dbReference type="GO" id="GO:0005829">
    <property type="term" value="C:cytosol"/>
    <property type="evidence" value="ECO:0007669"/>
    <property type="project" value="TreeGrafter"/>
</dbReference>
<feature type="modified residue" description="4-aspartylphosphate" evidence="6">
    <location>
        <position position="51"/>
    </location>
</feature>
<feature type="domain" description="Response regulatory" evidence="8">
    <location>
        <begin position="2"/>
        <end position="116"/>
    </location>
</feature>
<dbReference type="Gene3D" id="3.40.50.2300">
    <property type="match status" value="1"/>
</dbReference>
<dbReference type="InterPro" id="IPR011006">
    <property type="entry name" value="CheY-like_superfamily"/>
</dbReference>
<evidence type="ECO:0000256" key="5">
    <source>
        <dbReference type="ARBA" id="ARBA00023163"/>
    </source>
</evidence>
<evidence type="ECO:0000256" key="4">
    <source>
        <dbReference type="ARBA" id="ARBA00023125"/>
    </source>
</evidence>
<dbReference type="GO" id="GO:0000156">
    <property type="term" value="F:phosphorelay response regulator activity"/>
    <property type="evidence" value="ECO:0007669"/>
    <property type="project" value="TreeGrafter"/>
</dbReference>
<dbReference type="FunFam" id="1.10.10.10:FF:000005">
    <property type="entry name" value="Two-component system response regulator"/>
    <property type="match status" value="1"/>
</dbReference>
<dbReference type="EMBL" id="LN885086">
    <property type="protein sequence ID" value="CUQ65959.1"/>
    <property type="molecule type" value="Genomic_DNA"/>
</dbReference>
<evidence type="ECO:0000256" key="2">
    <source>
        <dbReference type="ARBA" id="ARBA00023012"/>
    </source>
</evidence>
<dbReference type="PANTHER" id="PTHR48111:SF22">
    <property type="entry name" value="REGULATOR OF RPOS"/>
    <property type="match status" value="1"/>
</dbReference>
<protein>
    <submittedName>
        <fullName evidence="10">DNA-binding response regulator in two-component regulatory system with CusS</fullName>
    </submittedName>
</protein>
<dbReference type="GO" id="GO:0006355">
    <property type="term" value="P:regulation of DNA-templated transcription"/>
    <property type="evidence" value="ECO:0007669"/>
    <property type="project" value="InterPro"/>
</dbReference>
<dbReference type="OrthoDB" id="9793321at2"/>
<dbReference type="STRING" id="1715989.NITINOP_0984"/>
<dbReference type="GO" id="GO:0032993">
    <property type="term" value="C:protein-DNA complex"/>
    <property type="evidence" value="ECO:0007669"/>
    <property type="project" value="TreeGrafter"/>
</dbReference>
<evidence type="ECO:0000313" key="10">
    <source>
        <dbReference type="EMBL" id="CUQ65959.1"/>
    </source>
</evidence>
<dbReference type="RefSeq" id="WP_062483675.1">
    <property type="nucleotide sequence ID" value="NZ_LN885086.1"/>
</dbReference>
<proteinExistence type="predicted"/>
<evidence type="ECO:0000256" key="1">
    <source>
        <dbReference type="ARBA" id="ARBA00022553"/>
    </source>
</evidence>
<keyword evidence="3" id="KW-0805">Transcription regulation</keyword>
<keyword evidence="1 6" id="KW-0597">Phosphoprotein</keyword>
<dbReference type="InterPro" id="IPR036388">
    <property type="entry name" value="WH-like_DNA-bd_sf"/>
</dbReference>
<dbReference type="KEGG" id="nio:NITINOP_0984"/>
<accession>A0A0S4KNM1</accession>